<protein>
    <submittedName>
        <fullName evidence="6">Peptide ABC transporter substrate-binding protein</fullName>
    </submittedName>
</protein>
<dbReference type="InterPro" id="IPR030678">
    <property type="entry name" value="Peptide/Ni-bd"/>
</dbReference>
<keyword evidence="3" id="KW-0813">Transport</keyword>
<evidence type="ECO:0000313" key="7">
    <source>
        <dbReference type="Proteomes" id="UP001595555"/>
    </source>
</evidence>
<evidence type="ECO:0000259" key="5">
    <source>
        <dbReference type="Pfam" id="PF00496"/>
    </source>
</evidence>
<dbReference type="PROSITE" id="PS51257">
    <property type="entry name" value="PROKAR_LIPOPROTEIN"/>
    <property type="match status" value="1"/>
</dbReference>
<organism evidence="6 7">
    <name type="scientific">Cellvibrio fontiphilus</name>
    <dbReference type="NCBI Taxonomy" id="1815559"/>
    <lineage>
        <taxon>Bacteria</taxon>
        <taxon>Pseudomonadati</taxon>
        <taxon>Pseudomonadota</taxon>
        <taxon>Gammaproteobacteria</taxon>
        <taxon>Cellvibrionales</taxon>
        <taxon>Cellvibrionaceae</taxon>
        <taxon>Cellvibrio</taxon>
    </lineage>
</organism>
<evidence type="ECO:0000256" key="3">
    <source>
        <dbReference type="ARBA" id="ARBA00022448"/>
    </source>
</evidence>
<dbReference type="Gene3D" id="3.10.105.10">
    <property type="entry name" value="Dipeptide-binding Protein, Domain 3"/>
    <property type="match status" value="1"/>
</dbReference>
<dbReference type="SUPFAM" id="SSF53850">
    <property type="entry name" value="Periplasmic binding protein-like II"/>
    <property type="match status" value="1"/>
</dbReference>
<evidence type="ECO:0000256" key="2">
    <source>
        <dbReference type="ARBA" id="ARBA00005695"/>
    </source>
</evidence>
<dbReference type="PANTHER" id="PTHR30290">
    <property type="entry name" value="PERIPLASMIC BINDING COMPONENT OF ABC TRANSPORTER"/>
    <property type="match status" value="1"/>
</dbReference>
<dbReference type="PIRSF" id="PIRSF002741">
    <property type="entry name" value="MppA"/>
    <property type="match status" value="1"/>
</dbReference>
<dbReference type="CDD" id="cd08504">
    <property type="entry name" value="PBP2_OppA"/>
    <property type="match status" value="1"/>
</dbReference>
<dbReference type="Proteomes" id="UP001595555">
    <property type="component" value="Unassembled WGS sequence"/>
</dbReference>
<evidence type="ECO:0000256" key="1">
    <source>
        <dbReference type="ARBA" id="ARBA00004196"/>
    </source>
</evidence>
<evidence type="ECO:0000256" key="4">
    <source>
        <dbReference type="ARBA" id="ARBA00022729"/>
    </source>
</evidence>
<reference evidence="7" key="1">
    <citation type="journal article" date="2019" name="Int. J. Syst. Evol. Microbiol.">
        <title>The Global Catalogue of Microorganisms (GCM) 10K type strain sequencing project: providing services to taxonomists for standard genome sequencing and annotation.</title>
        <authorList>
            <consortium name="The Broad Institute Genomics Platform"/>
            <consortium name="The Broad Institute Genome Sequencing Center for Infectious Disease"/>
            <person name="Wu L."/>
            <person name="Ma J."/>
        </authorList>
    </citation>
    <scope>NUCLEOTIDE SEQUENCE [LARGE SCALE GENOMIC DNA]</scope>
    <source>
        <strain evidence="7">KCTC 52237</strain>
    </source>
</reference>
<gene>
    <name evidence="6" type="ORF">ACFODX_15965</name>
</gene>
<comment type="subcellular location">
    <subcellularLocation>
        <location evidence="1">Cell envelope</location>
    </subcellularLocation>
</comment>
<dbReference type="PANTHER" id="PTHR30290:SF10">
    <property type="entry name" value="PERIPLASMIC OLIGOPEPTIDE-BINDING PROTEIN-RELATED"/>
    <property type="match status" value="1"/>
</dbReference>
<comment type="similarity">
    <text evidence="2">Belongs to the bacterial solute-binding protein 5 family.</text>
</comment>
<dbReference type="Gene3D" id="3.40.190.10">
    <property type="entry name" value="Periplasmic binding protein-like II"/>
    <property type="match status" value="1"/>
</dbReference>
<keyword evidence="7" id="KW-1185">Reference proteome</keyword>
<dbReference type="EMBL" id="JBHRTF010000006">
    <property type="protein sequence ID" value="MFC3117065.1"/>
    <property type="molecule type" value="Genomic_DNA"/>
</dbReference>
<dbReference type="Gene3D" id="3.90.76.10">
    <property type="entry name" value="Dipeptide-binding Protein, Domain 1"/>
    <property type="match status" value="1"/>
</dbReference>
<dbReference type="RefSeq" id="WP_378120969.1">
    <property type="nucleotide sequence ID" value="NZ_JBHRTF010000006.1"/>
</dbReference>
<evidence type="ECO:0000313" key="6">
    <source>
        <dbReference type="EMBL" id="MFC3117065.1"/>
    </source>
</evidence>
<proteinExistence type="inferred from homology"/>
<keyword evidence="4" id="KW-0732">Signal</keyword>
<comment type="caution">
    <text evidence="6">The sequence shown here is derived from an EMBL/GenBank/DDBJ whole genome shotgun (WGS) entry which is preliminary data.</text>
</comment>
<accession>A0ABV7FKF8</accession>
<feature type="domain" description="Solute-binding protein family 5" evidence="5">
    <location>
        <begin position="77"/>
        <end position="460"/>
    </location>
</feature>
<sequence>MKVINLLLLLSFLSFILSGCGDRKTLVDIGTEAQILHVGNGTEPAEIDPHTTTGMPEYHLQMALFEGLVSKHPETLEIIPAVAERWTISDNGLVYTFFIRPTAKWSNGDALVAEDFVLSWQRALSAALGNQYANMLYSIKNAEAFHLGKITDFKQVGVVALDRSTLQVTLENPTPYFLQILDHHSAFPVHLPTLLKHGRMDEAATRWTRPENFVGNGPFVIKEWTPGKVFSVQRNQYYWDAATVRLNEIHFYPIDQSLVEERMFKAGQLHKTETLPSAKIERYRQSNAPEYRSNLYFGTYYYAFNVTQKPLNDVRIRKALAYSIDREAITKHITRGGQLPTYALTPPDTLGYTPRAKMIYDIDAARRLLAEAGYPDGKGFPKLELVYNTSQDHQKIAVAIQQMWKKALNIDVSLQNQEWKVFLSNQQLLNFQIGRRGWIGDYIDPFTFLELFVTNGGNNNTGWGNSRYDELMRLSTSAKTREERYEYFQEAEQILVDEAPILPIYNYTTNYLLSQDVKGYYPNTMDYHPYKYMYLESAKKGNN</sequence>
<dbReference type="Pfam" id="PF00496">
    <property type="entry name" value="SBP_bac_5"/>
    <property type="match status" value="1"/>
</dbReference>
<dbReference type="InterPro" id="IPR039424">
    <property type="entry name" value="SBP_5"/>
</dbReference>
<name>A0ABV7FKF8_9GAMM</name>
<dbReference type="InterPro" id="IPR000914">
    <property type="entry name" value="SBP_5_dom"/>
</dbReference>